<dbReference type="GO" id="GO:0030596">
    <property type="term" value="F:alpha-L-rhamnosidase activity"/>
    <property type="evidence" value="ECO:0007669"/>
    <property type="project" value="UniProtKB-EC"/>
</dbReference>
<evidence type="ECO:0000256" key="3">
    <source>
        <dbReference type="ARBA" id="ARBA00022801"/>
    </source>
</evidence>
<dbReference type="InterPro" id="IPR016007">
    <property type="entry name" value="Alpha_rhamnosid"/>
</dbReference>
<comment type="catalytic activity">
    <reaction evidence="1">
        <text>Hydrolysis of terminal non-reducing alpha-L-rhamnose residues in alpha-L-rhamnosides.</text>
        <dbReference type="EC" id="3.2.1.40"/>
    </reaction>
</comment>
<feature type="domain" description="Bacterial alpha-L-rhamnosidase N-terminal" evidence="5">
    <location>
        <begin position="185"/>
        <end position="354"/>
    </location>
</feature>
<organism evidence="8 9">
    <name type="scientific">Mucilaginibacter gossypii</name>
    <dbReference type="NCBI Taxonomy" id="551996"/>
    <lineage>
        <taxon>Bacteria</taxon>
        <taxon>Pseudomonadati</taxon>
        <taxon>Bacteroidota</taxon>
        <taxon>Sphingobacteriia</taxon>
        <taxon>Sphingobacteriales</taxon>
        <taxon>Sphingobacteriaceae</taxon>
        <taxon>Mucilaginibacter</taxon>
    </lineage>
</organism>
<dbReference type="Gene3D" id="2.60.40.10">
    <property type="entry name" value="Immunoglobulins"/>
    <property type="match status" value="1"/>
</dbReference>
<dbReference type="InterPro" id="IPR013783">
    <property type="entry name" value="Ig-like_fold"/>
</dbReference>
<dbReference type="Pfam" id="PF17390">
    <property type="entry name" value="Bac_rhamnosid_C"/>
    <property type="match status" value="1"/>
</dbReference>
<dbReference type="PANTHER" id="PTHR33307">
    <property type="entry name" value="ALPHA-RHAMNOSIDASE (EUROFUNG)"/>
    <property type="match status" value="1"/>
</dbReference>
<dbReference type="RefSeq" id="WP_091172338.1">
    <property type="nucleotide sequence ID" value="NZ_FNCG01000014.1"/>
</dbReference>
<protein>
    <recommendedName>
        <fullName evidence="2">alpha-L-rhamnosidase</fullName>
        <ecNumber evidence="2">3.2.1.40</ecNumber>
    </recommendedName>
</protein>
<feature type="domain" description="Alpha-L-rhamnosidase C-terminal" evidence="7">
    <location>
        <begin position="811"/>
        <end position="885"/>
    </location>
</feature>
<dbReference type="Pfam" id="PF08531">
    <property type="entry name" value="Bac_rhamnosid_N"/>
    <property type="match status" value="1"/>
</dbReference>
<evidence type="ECO:0000259" key="4">
    <source>
        <dbReference type="Pfam" id="PF05592"/>
    </source>
</evidence>
<dbReference type="InterPro" id="IPR013737">
    <property type="entry name" value="Bac_rhamnosid_N"/>
</dbReference>
<dbReference type="Pfam" id="PF17389">
    <property type="entry name" value="Bac_rhamnosid6H"/>
    <property type="match status" value="1"/>
</dbReference>
<dbReference type="Gene3D" id="2.60.420.10">
    <property type="entry name" value="Maltose phosphorylase, domain 3"/>
    <property type="match status" value="1"/>
</dbReference>
<dbReference type="Pfam" id="PF05592">
    <property type="entry name" value="Bac_rhamnosid"/>
    <property type="match status" value="1"/>
</dbReference>
<feature type="domain" description="Alpha-L-rhamnosidase six-hairpin glycosidase" evidence="6">
    <location>
        <begin position="475"/>
        <end position="807"/>
    </location>
</feature>
<dbReference type="InterPro" id="IPR008902">
    <property type="entry name" value="Rhamnosid_concanavalin"/>
</dbReference>
<evidence type="ECO:0000259" key="6">
    <source>
        <dbReference type="Pfam" id="PF17389"/>
    </source>
</evidence>
<proteinExistence type="predicted"/>
<dbReference type="Gene3D" id="1.50.10.10">
    <property type="match status" value="1"/>
</dbReference>
<evidence type="ECO:0000313" key="8">
    <source>
        <dbReference type="EMBL" id="SDH92165.1"/>
    </source>
</evidence>
<name>A0A1G8GCR6_9SPHI</name>
<accession>A0A1G8GCR6</accession>
<dbReference type="InterPro" id="IPR008928">
    <property type="entry name" value="6-hairpin_glycosidase_sf"/>
</dbReference>
<dbReference type="STRING" id="551996.SAMN05192573_11411"/>
<dbReference type="InterPro" id="IPR035396">
    <property type="entry name" value="Bac_rhamnosid6H"/>
</dbReference>
<dbReference type="AlphaFoldDB" id="A0A1G8GCR6"/>
<dbReference type="SUPFAM" id="SSF48208">
    <property type="entry name" value="Six-hairpin glycosidases"/>
    <property type="match status" value="1"/>
</dbReference>
<dbReference type="Pfam" id="PF25788">
    <property type="entry name" value="Ig_Rha78A_N"/>
    <property type="match status" value="1"/>
</dbReference>
<keyword evidence="9" id="KW-1185">Reference proteome</keyword>
<evidence type="ECO:0000256" key="1">
    <source>
        <dbReference type="ARBA" id="ARBA00001445"/>
    </source>
</evidence>
<gene>
    <name evidence="8" type="ORF">SAMN05192573_11411</name>
</gene>
<dbReference type="InterPro" id="IPR012341">
    <property type="entry name" value="6hp_glycosidase-like_sf"/>
</dbReference>
<dbReference type="EC" id="3.2.1.40" evidence="2"/>
<evidence type="ECO:0000256" key="2">
    <source>
        <dbReference type="ARBA" id="ARBA00012652"/>
    </source>
</evidence>
<feature type="domain" description="Alpha-L-rhamnosidase concanavalin-like" evidence="4">
    <location>
        <begin position="363"/>
        <end position="450"/>
    </location>
</feature>
<dbReference type="InterPro" id="IPR035398">
    <property type="entry name" value="Bac_rhamnosid_C"/>
</dbReference>
<keyword evidence="3" id="KW-0378">Hydrolase</keyword>
<dbReference type="GO" id="GO:0005975">
    <property type="term" value="P:carbohydrate metabolic process"/>
    <property type="evidence" value="ECO:0007669"/>
    <property type="project" value="InterPro"/>
</dbReference>
<dbReference type="PANTHER" id="PTHR33307:SF11">
    <property type="entry name" value="ALPHA-L-RHAMNOSIDASE"/>
    <property type="match status" value="1"/>
</dbReference>
<dbReference type="Proteomes" id="UP000199705">
    <property type="component" value="Unassembled WGS sequence"/>
</dbReference>
<evidence type="ECO:0000259" key="7">
    <source>
        <dbReference type="Pfam" id="PF17390"/>
    </source>
</evidence>
<sequence>MKKRISLLFLLLPLGLFAQSLKVLNLQCEYKTNPLGIESLKPKLSWQMQSDAHSTLQTAYRVLVAGDAAKLKSNIADIWDSGKVSSGASLQVSCNGKPMQAAKTYYWKVMVWDNHGKASAWSNTASWQMGLLTKKDWHGADWIAYDKLHDSSVIVPFYHGKGPKKLGAANDVLPLIRKNFNVDGKLKKATLYICGLGHFELSLNGKKVSDHFLDPGWTKYDKQALYVPFDVTSQLLSGKNTIGVMLGNGFYYIPRDKRYRKLTGAFGYPKMICRLMLEYDNGKVENVVSDGSWKTAPSPVTFSSIYGGEDYNANFEQSGWNTNNFDDLKWRNVVKVDGIPELSAQMAEPLKIMQVLKPRSKKQLANGAWIYDLGQNFSGIPQISLLGKKGDTVRIIPAELVNEDGSANQKASGSPHYYDYVLKGDGIETWHPLFTYYGFRYLQVQGAAPQGETNVSKRPVIVDIKGLHMRNSAETVGSFACSNELFNKTFKLIDWAMKSNMASVFTDCPHREKLGWLEEAHLVGSSLHYNYDIVGLARKCINDMRISQTEDGLIPEISPEYVKFDEPFRDSPEWGSNAVILTWYVYQWYGDKEVLAQNYDMIKRYLAYLDKKSKNHLLYQGLGDWYDLGPNPPGVSQLTPQGITATSLYYYDLDIAGKIATLLGKNDDAASYKKLADEVKQAYNKTFFNTDTKQYGTGSQAANAMSVYAGLVEPQYKAAVVNNIVKDIRGRGNALTAGDIGYRYLLRVLDDEGLSDVIYDMNSRADVPGYGYQLAHGATALTESWAALPSVSNNHFMLGHLMEWFYSGLAGIRPADDAIAFNKIEIRPETVGNVTWAKANYKSPYGNISSSWAKGQGQFKLEVNIPANTTASIFLPVKNNAAIMVDGQNIKTRHDIKFIGYHNGKAEIEAGSGNYTFIAK</sequence>
<evidence type="ECO:0000313" key="9">
    <source>
        <dbReference type="Proteomes" id="UP000199705"/>
    </source>
</evidence>
<dbReference type="PIRSF" id="PIRSF010631">
    <property type="entry name" value="A-rhamnsds"/>
    <property type="match status" value="1"/>
</dbReference>
<dbReference type="Gene3D" id="2.60.120.260">
    <property type="entry name" value="Galactose-binding domain-like"/>
    <property type="match status" value="2"/>
</dbReference>
<evidence type="ECO:0000259" key="5">
    <source>
        <dbReference type="Pfam" id="PF08531"/>
    </source>
</evidence>
<reference evidence="9" key="1">
    <citation type="submission" date="2016-10" db="EMBL/GenBank/DDBJ databases">
        <authorList>
            <person name="Varghese N."/>
            <person name="Submissions S."/>
        </authorList>
    </citation>
    <scope>NUCLEOTIDE SEQUENCE [LARGE SCALE GENOMIC DNA]</scope>
    <source>
        <strain evidence="9">Gh-67</strain>
    </source>
</reference>
<dbReference type="EMBL" id="FNCG01000014">
    <property type="protein sequence ID" value="SDH92165.1"/>
    <property type="molecule type" value="Genomic_DNA"/>
</dbReference>